<accession>A0A6A4BW59</accession>
<keyword evidence="11" id="KW-1185">Reference proteome</keyword>
<dbReference type="EMBL" id="QXFZ01002135">
    <property type="protein sequence ID" value="KAE9080356.1"/>
    <property type="molecule type" value="Genomic_DNA"/>
</dbReference>
<evidence type="ECO:0000313" key="10">
    <source>
        <dbReference type="Proteomes" id="UP000429523"/>
    </source>
</evidence>
<dbReference type="Proteomes" id="UP000476176">
    <property type="component" value="Unassembled WGS sequence"/>
</dbReference>
<dbReference type="Proteomes" id="UP000433483">
    <property type="component" value="Unassembled WGS sequence"/>
</dbReference>
<evidence type="ECO:0000313" key="7">
    <source>
        <dbReference type="EMBL" id="KAE9183566.1"/>
    </source>
</evidence>
<evidence type="ECO:0000313" key="6">
    <source>
        <dbReference type="EMBL" id="KAE9176338.1"/>
    </source>
</evidence>
<evidence type="ECO:0000313" key="4">
    <source>
        <dbReference type="EMBL" id="KAE9080356.1"/>
    </source>
</evidence>
<evidence type="ECO:0000313" key="16">
    <source>
        <dbReference type="Proteomes" id="UP000460718"/>
    </source>
</evidence>
<dbReference type="Proteomes" id="UP000460718">
    <property type="component" value="Unassembled WGS sequence"/>
</dbReference>
<gene>
    <name evidence="9" type="ORF">PF001_g24274</name>
    <name evidence="8" type="ORF">PF002_g25783</name>
    <name evidence="7" type="ORF">PF004_g23916</name>
    <name evidence="6" type="ORF">PF005_g25002</name>
    <name evidence="5" type="ORF">PF006_g24302</name>
    <name evidence="4" type="ORF">PF007_g23082</name>
    <name evidence="1" type="ORF">PF009_g21311</name>
    <name evidence="3" type="ORF">PF010_g24565</name>
    <name evidence="2" type="ORF">PF011_g20840</name>
</gene>
<dbReference type="EMBL" id="QXGA01002651">
    <property type="protein sequence ID" value="KAE9094066.1"/>
    <property type="molecule type" value="Genomic_DNA"/>
</dbReference>
<evidence type="ECO:0000313" key="17">
    <source>
        <dbReference type="Proteomes" id="UP000476176"/>
    </source>
</evidence>
<protein>
    <submittedName>
        <fullName evidence="9">Uncharacterized protein</fullName>
    </submittedName>
</protein>
<dbReference type="EMBL" id="QXGE01002631">
    <property type="protein sequence ID" value="KAE9280350.1"/>
    <property type="molecule type" value="Genomic_DNA"/>
</dbReference>
<evidence type="ECO:0000313" key="5">
    <source>
        <dbReference type="EMBL" id="KAE9094066.1"/>
    </source>
</evidence>
<evidence type="ECO:0000313" key="13">
    <source>
        <dbReference type="Proteomes" id="UP000440367"/>
    </source>
</evidence>
<evidence type="ECO:0000313" key="14">
    <source>
        <dbReference type="Proteomes" id="UP000440732"/>
    </source>
</evidence>
<name>A0A6A4BW59_9STRA</name>
<dbReference type="Proteomes" id="UP000440732">
    <property type="component" value="Unassembled WGS sequence"/>
</dbReference>
<evidence type="ECO:0000313" key="3">
    <source>
        <dbReference type="EMBL" id="KAE9074734.1"/>
    </source>
</evidence>
<dbReference type="EMBL" id="QXFX01002667">
    <property type="protein sequence ID" value="KAE9074734.1"/>
    <property type="molecule type" value="Genomic_DNA"/>
</dbReference>
<evidence type="ECO:0000313" key="12">
    <source>
        <dbReference type="Proteomes" id="UP000437068"/>
    </source>
</evidence>
<reference evidence="10 11" key="1">
    <citation type="submission" date="2018-08" db="EMBL/GenBank/DDBJ databases">
        <title>Genomic investigation of the strawberry pathogen Phytophthora fragariae indicates pathogenicity is determined by transcriptional variation in three key races.</title>
        <authorList>
            <person name="Adams T.M."/>
            <person name="Armitage A.D."/>
            <person name="Sobczyk M.K."/>
            <person name="Bates H.J."/>
            <person name="Dunwell J.M."/>
            <person name="Nellist C.F."/>
            <person name="Harrison R.J."/>
        </authorList>
    </citation>
    <scope>NUCLEOTIDE SEQUENCE [LARGE SCALE GENOMIC DNA]</scope>
    <source>
        <strain evidence="9 12">A4</strain>
        <strain evidence="8 13">BC-1</strain>
        <strain evidence="7 17">BC-23</strain>
        <strain evidence="6 11">NOV-27</strain>
        <strain evidence="5 14">NOV-5</strain>
        <strain evidence="4 15">NOV-71</strain>
        <strain evidence="1 10">NOV-9</strain>
        <strain evidence="3 18">ONT-3</strain>
        <strain evidence="2 16">SCRP245</strain>
    </source>
</reference>
<dbReference type="EMBL" id="QXGD01002583">
    <property type="protein sequence ID" value="KAE9186758.1"/>
    <property type="molecule type" value="Genomic_DNA"/>
</dbReference>
<dbReference type="EMBL" id="QXGF01001660">
    <property type="protein sequence ID" value="KAE8928551.1"/>
    <property type="molecule type" value="Genomic_DNA"/>
</dbReference>
<dbReference type="Proteomes" id="UP000440367">
    <property type="component" value="Unassembled WGS sequence"/>
</dbReference>
<dbReference type="EMBL" id="QXGC01002635">
    <property type="protein sequence ID" value="KAE9183566.1"/>
    <property type="molecule type" value="Genomic_DNA"/>
</dbReference>
<evidence type="ECO:0000313" key="11">
    <source>
        <dbReference type="Proteomes" id="UP000433483"/>
    </source>
</evidence>
<organism evidence="9 12">
    <name type="scientific">Phytophthora fragariae</name>
    <dbReference type="NCBI Taxonomy" id="53985"/>
    <lineage>
        <taxon>Eukaryota</taxon>
        <taxon>Sar</taxon>
        <taxon>Stramenopiles</taxon>
        <taxon>Oomycota</taxon>
        <taxon>Peronosporomycetes</taxon>
        <taxon>Peronosporales</taxon>
        <taxon>Peronosporaceae</taxon>
        <taxon>Phytophthora</taxon>
    </lineage>
</organism>
<sequence length="57" mass="5878">MRPEIRFQYPVNAHGGGLESGETLTGPDLSSGGVCTALQQDESSTQATTVDLGITSP</sequence>
<evidence type="ECO:0000313" key="2">
    <source>
        <dbReference type="EMBL" id="KAE8984285.1"/>
    </source>
</evidence>
<evidence type="ECO:0000313" key="1">
    <source>
        <dbReference type="EMBL" id="KAE8928551.1"/>
    </source>
</evidence>
<dbReference type="AlphaFoldDB" id="A0A6A4BW59"/>
<dbReference type="Proteomes" id="UP000429523">
    <property type="component" value="Unassembled WGS sequence"/>
</dbReference>
<comment type="caution">
    <text evidence="9">The sequence shown here is derived from an EMBL/GenBank/DDBJ whole genome shotgun (WGS) entry which is preliminary data.</text>
</comment>
<evidence type="ECO:0000313" key="9">
    <source>
        <dbReference type="EMBL" id="KAE9280350.1"/>
    </source>
</evidence>
<dbReference type="Proteomes" id="UP000488956">
    <property type="component" value="Unassembled WGS sequence"/>
</dbReference>
<proteinExistence type="predicted"/>
<dbReference type="Proteomes" id="UP000441208">
    <property type="component" value="Unassembled WGS sequence"/>
</dbReference>
<evidence type="ECO:0000313" key="15">
    <source>
        <dbReference type="Proteomes" id="UP000441208"/>
    </source>
</evidence>
<dbReference type="EMBL" id="QXGB01002627">
    <property type="protein sequence ID" value="KAE9176338.1"/>
    <property type="molecule type" value="Genomic_DNA"/>
</dbReference>
<dbReference type="Proteomes" id="UP000437068">
    <property type="component" value="Unassembled WGS sequence"/>
</dbReference>
<evidence type="ECO:0000313" key="8">
    <source>
        <dbReference type="EMBL" id="KAE9186758.1"/>
    </source>
</evidence>
<evidence type="ECO:0000313" key="18">
    <source>
        <dbReference type="Proteomes" id="UP000488956"/>
    </source>
</evidence>
<dbReference type="EMBL" id="QXFW01001912">
    <property type="protein sequence ID" value="KAE8984285.1"/>
    <property type="molecule type" value="Genomic_DNA"/>
</dbReference>